<feature type="domain" description="UspA" evidence="4">
    <location>
        <begin position="251"/>
        <end position="366"/>
    </location>
</feature>
<evidence type="ECO:0000256" key="3">
    <source>
        <dbReference type="ARBA" id="ARBA00023012"/>
    </source>
</evidence>
<dbReference type="RefSeq" id="WP_006978838.1">
    <property type="nucleotide sequence ID" value="NZ_ABVL01000003.1"/>
</dbReference>
<proteinExistence type="predicted"/>
<dbReference type="InterPro" id="IPR014729">
    <property type="entry name" value="Rossmann-like_a/b/a_fold"/>
</dbReference>
<dbReference type="GO" id="GO:0000155">
    <property type="term" value="F:phosphorelay sensor kinase activity"/>
    <property type="evidence" value="ECO:0007669"/>
    <property type="project" value="InterPro"/>
</dbReference>
<dbReference type="Pfam" id="PF02702">
    <property type="entry name" value="KdpD"/>
    <property type="match status" value="1"/>
</dbReference>
<reference evidence="6 7" key="1">
    <citation type="journal article" date="2011" name="J. Bacteriol.">
        <title>Genome sequence of Chthoniobacter flavus Ellin428, an aerobic heterotrophic soil bacterium.</title>
        <authorList>
            <person name="Kant R."/>
            <person name="van Passel M.W."/>
            <person name="Palva A."/>
            <person name="Lucas S."/>
            <person name="Lapidus A."/>
            <person name="Glavina Del Rio T."/>
            <person name="Dalin E."/>
            <person name="Tice H."/>
            <person name="Bruce D."/>
            <person name="Goodwin L."/>
            <person name="Pitluck S."/>
            <person name="Larimer F.W."/>
            <person name="Land M.L."/>
            <person name="Hauser L."/>
            <person name="Sangwan P."/>
            <person name="de Vos W.M."/>
            <person name="Janssen P.H."/>
            <person name="Smidt H."/>
        </authorList>
    </citation>
    <scope>NUCLEOTIDE SEQUENCE [LARGE SCALE GENOMIC DNA]</scope>
    <source>
        <strain evidence="6 7">Ellin428</strain>
    </source>
</reference>
<accession>B4CY71</accession>
<gene>
    <name evidence="6" type="ORF">CfE428DRAFT_1512</name>
</gene>
<dbReference type="Pfam" id="PF00582">
    <property type="entry name" value="Usp"/>
    <property type="match status" value="1"/>
</dbReference>
<feature type="domain" description="Signal transduction histidine kinase osmosensitive K+ channel sensor N-terminal" evidence="5">
    <location>
        <begin position="24"/>
        <end position="230"/>
    </location>
</feature>
<evidence type="ECO:0000256" key="2">
    <source>
        <dbReference type="ARBA" id="ARBA00022777"/>
    </source>
</evidence>
<keyword evidence="2 6" id="KW-0418">Kinase</keyword>
<dbReference type="InterPro" id="IPR006016">
    <property type="entry name" value="UspA"/>
</dbReference>
<comment type="caution">
    <text evidence="6">The sequence shown here is derived from an EMBL/GenBank/DDBJ whole genome shotgun (WGS) entry which is preliminary data.</text>
</comment>
<sequence length="375" mass="41819">MLEADPAAKTRADDFLAIIRKQQAGKLKIYLGPCPGVGKTYSMLVEGNRLKKGGVDVVVGYVEPHERPETSAQIGDLEIIPPRLTTYHGIALKEMDVDAVIARRPTVALVDELAHTNAPDSKNRKRYEDVEDLLRAGINVISTVNIQHLESLYNFVEETTGVRVKERVPDEILTKADQIVNIDLPAEDLQERLQAGKIYPKERIEAALANFFTQKNLTRLREMTLTETANFLDRKQRDAENDQNVSALGQVMVAISSQGPDPGRLLRKTARLAAQLNAQWYAVYVRTPSESAVRIDAETQRRVNDTLETAQKMGGLVFSMKGESVAKALVSFAREYGITHIVVGRPGPKRLRQYFQSSLHEVLLQELPDVDLVVV</sequence>
<keyword evidence="3" id="KW-0902">Two-component regulatory system</keyword>
<dbReference type="PANTHER" id="PTHR45569">
    <property type="entry name" value="SENSOR PROTEIN KDPD"/>
    <property type="match status" value="1"/>
</dbReference>
<dbReference type="Gene3D" id="3.40.50.620">
    <property type="entry name" value="HUPs"/>
    <property type="match status" value="1"/>
</dbReference>
<dbReference type="STRING" id="497964.CfE428DRAFT_1512"/>
<dbReference type="InterPro" id="IPR052023">
    <property type="entry name" value="Histidine_kinase_KdpD"/>
</dbReference>
<evidence type="ECO:0000259" key="4">
    <source>
        <dbReference type="Pfam" id="PF00582"/>
    </source>
</evidence>
<dbReference type="EMBL" id="ABVL01000003">
    <property type="protein sequence ID" value="EDY21219.1"/>
    <property type="molecule type" value="Genomic_DNA"/>
</dbReference>
<protein>
    <submittedName>
        <fullName evidence="6">Osmosensitive K channel His kinase sensor</fullName>
    </submittedName>
</protein>
<evidence type="ECO:0000256" key="1">
    <source>
        <dbReference type="ARBA" id="ARBA00022679"/>
    </source>
</evidence>
<dbReference type="Proteomes" id="UP000005824">
    <property type="component" value="Unassembled WGS sequence"/>
</dbReference>
<dbReference type="GO" id="GO:0005737">
    <property type="term" value="C:cytoplasm"/>
    <property type="evidence" value="ECO:0007669"/>
    <property type="project" value="UniProtKB-ARBA"/>
</dbReference>
<dbReference type="PANTHER" id="PTHR45569:SF1">
    <property type="entry name" value="SENSOR PROTEIN KDPD"/>
    <property type="match status" value="1"/>
</dbReference>
<dbReference type="GO" id="GO:0005886">
    <property type="term" value="C:plasma membrane"/>
    <property type="evidence" value="ECO:0007669"/>
    <property type="project" value="TreeGrafter"/>
</dbReference>
<dbReference type="eggNOG" id="COG2205">
    <property type="taxonomic scope" value="Bacteria"/>
</dbReference>
<dbReference type="InterPro" id="IPR027417">
    <property type="entry name" value="P-loop_NTPase"/>
</dbReference>
<dbReference type="InParanoid" id="B4CY71"/>
<evidence type="ECO:0000313" key="7">
    <source>
        <dbReference type="Proteomes" id="UP000005824"/>
    </source>
</evidence>
<keyword evidence="7" id="KW-1185">Reference proteome</keyword>
<dbReference type="AlphaFoldDB" id="B4CY71"/>
<keyword evidence="1" id="KW-0808">Transferase</keyword>
<evidence type="ECO:0000259" key="5">
    <source>
        <dbReference type="Pfam" id="PF02702"/>
    </source>
</evidence>
<dbReference type="Gene3D" id="3.40.50.300">
    <property type="entry name" value="P-loop containing nucleotide triphosphate hydrolases"/>
    <property type="match status" value="1"/>
</dbReference>
<dbReference type="FunFam" id="3.40.50.300:FF:000483">
    <property type="entry name" value="Sensor histidine kinase KdpD"/>
    <property type="match status" value="1"/>
</dbReference>
<dbReference type="InterPro" id="IPR003852">
    <property type="entry name" value="Sig_transdc_His_kinase_KdpD_N"/>
</dbReference>
<evidence type="ECO:0000313" key="6">
    <source>
        <dbReference type="EMBL" id="EDY21219.1"/>
    </source>
</evidence>
<dbReference type="SUPFAM" id="SSF52402">
    <property type="entry name" value="Adenine nucleotide alpha hydrolases-like"/>
    <property type="match status" value="1"/>
</dbReference>
<name>B4CY71_9BACT</name>
<organism evidence="6 7">
    <name type="scientific">Chthoniobacter flavus Ellin428</name>
    <dbReference type="NCBI Taxonomy" id="497964"/>
    <lineage>
        <taxon>Bacteria</taxon>
        <taxon>Pseudomonadati</taxon>
        <taxon>Verrucomicrobiota</taxon>
        <taxon>Spartobacteria</taxon>
        <taxon>Chthoniobacterales</taxon>
        <taxon>Chthoniobacteraceae</taxon>
        <taxon>Chthoniobacter</taxon>
    </lineage>
</organism>